<name>A0A5D4KAI3_9BACI</name>
<evidence type="ECO:0000313" key="1">
    <source>
        <dbReference type="EMBL" id="TYR73710.1"/>
    </source>
</evidence>
<accession>A0A5D4KAI3</accession>
<proteinExistence type="predicted"/>
<dbReference type="RefSeq" id="WP_148948108.1">
    <property type="nucleotide sequence ID" value="NZ_JBNILU010000012.1"/>
</dbReference>
<dbReference type="EMBL" id="VTEH01000016">
    <property type="protein sequence ID" value="TYR73710.1"/>
    <property type="molecule type" value="Genomic_DNA"/>
</dbReference>
<evidence type="ECO:0000313" key="2">
    <source>
        <dbReference type="Proteomes" id="UP000323317"/>
    </source>
</evidence>
<comment type="caution">
    <text evidence="1">The sequence shown here is derived from an EMBL/GenBank/DDBJ whole genome shotgun (WGS) entry which is preliminary data.</text>
</comment>
<protein>
    <submittedName>
        <fullName evidence="1">Uncharacterized protein</fullName>
    </submittedName>
</protein>
<dbReference type="Proteomes" id="UP000323317">
    <property type="component" value="Unassembled WGS sequence"/>
</dbReference>
<gene>
    <name evidence="1" type="ORF">FZC79_17705</name>
</gene>
<dbReference type="AlphaFoldDB" id="A0A5D4KAI3"/>
<organism evidence="1 2">
    <name type="scientific">Rossellomorea vietnamensis</name>
    <dbReference type="NCBI Taxonomy" id="218284"/>
    <lineage>
        <taxon>Bacteria</taxon>
        <taxon>Bacillati</taxon>
        <taxon>Bacillota</taxon>
        <taxon>Bacilli</taxon>
        <taxon>Bacillales</taxon>
        <taxon>Bacillaceae</taxon>
        <taxon>Rossellomorea</taxon>
    </lineage>
</organism>
<reference evidence="1 2" key="1">
    <citation type="submission" date="2019-08" db="EMBL/GenBank/DDBJ databases">
        <title>Bacillus genomes from the desert of Cuatro Cienegas, Coahuila.</title>
        <authorList>
            <person name="Olmedo-Alvarez G."/>
        </authorList>
    </citation>
    <scope>NUCLEOTIDE SEQUENCE [LARGE SCALE GENOMIC DNA]</scope>
    <source>
        <strain evidence="1 2">CH40_1T</strain>
    </source>
</reference>
<sequence length="73" mass="8618">MRVFFYPPYFPPYIPPHIYKYYFLQKFLDIDKIKQKYPYYQLPAGPYIVGEYLPSGSTTPTGPTTPAYVRRVG</sequence>